<sequence length="1075" mass="112677">MASGPSEPPRRPPEDDDPRSEGPSEPHSPSAEPRISHSPPGPTDDRARGLPLTSPWGMPPFAAPIPDEEPQEPPKGRRPYTSPTAEAEEEPRRRTRRVVNRPDKLVAGGTPRPENAAPDAPGYARPEAAAASQADAPDGPRTQAPDSPRSEQGDAGDVPRPRFEPAASDVHVPRPRPEGDAVAPDEPARDPVTGNGERKDRTPPYRLVYPVPRDEAPNEEAPSGSATSEEVPSGSAPSEEALRDEAAREEALREEAAREEALREEADQPPATPEDEPEVRRVGRPPAGRPTRPDLLVAKGPATPQGGRHHRGPAPAAVRRSSPARRGTRAIPIVLTVAVAVLVATGVLVWQWNDEDTAGLRLEAGTGRSGDELFTIPAAGVGTDQKLNDMTSVGRAVVAVGSDTTSPTPRPLFLFSPNGGKTWRLGQVNGASTAIVRRVVGGEGRWLASGGDESTGERGLWTSTDGYSWTAVESSGLAAFRPGDRIEDIARTGSGFVAVGRTTGDDGGTGPAAWRSDEGRAWERVETRELGVRELKAVVAKGDTVVAIGVPADGEGSRVLRSANGGRDWQATGFQLPEATDPRAGTVAVLPKQFVLVPTRRRTVEGDVRVYCSPTGAQWSQCGSIGGLPAESPGVESVISYPSGVAAISPGAMGSYTVLTSTDGRSWSKRADLGNLTGATLRGFTISDGGTLFAGGDRAASDVDNQLVLMAAPPRGDASRVQLGEVAGLNRIARETNALTSYDGRYVAVGSASGDAGLWTVKNWQSWKSMSLGGAGRQTLEDVTHGGRGWLAVGGTEPNVGVTDPLLVTSTDGESWKRVSVTGDLARHSDQPYLRTDVVTAGKEGYVLAGESKDQAGTVSAAMWFTPDMRKYTRSNKLPQGGAGVRVHDAVASGEGYVAVGGSGGADQERTVVWYSADGVNWTARDSVSPPGASSAGLRRIASYQGKLVAIGTALTNGSRRAFAAVSEDDGESWETAWLPADQAAAVYDLAAAPEGLVAVGWHGVPGEGDSAAWTSQDGLSWNRMALTRDRLAGQGTQWLSAVAVDGAEVVALGRSTTYSADHLILWTSSLTSNR</sequence>
<keyword evidence="4" id="KW-1185">Reference proteome</keyword>
<accession>A0ABN3CKJ8</accession>
<keyword evidence="2" id="KW-1133">Transmembrane helix</keyword>
<proteinExistence type="predicted"/>
<feature type="compositionally biased region" description="Basic and acidic residues" evidence="1">
    <location>
        <begin position="8"/>
        <end position="24"/>
    </location>
</feature>
<dbReference type="InterPro" id="IPR036278">
    <property type="entry name" value="Sialidase_sf"/>
</dbReference>
<evidence type="ECO:0000313" key="4">
    <source>
        <dbReference type="Proteomes" id="UP001499843"/>
    </source>
</evidence>
<evidence type="ECO:0000256" key="2">
    <source>
        <dbReference type="SAM" id="Phobius"/>
    </source>
</evidence>
<dbReference type="SUPFAM" id="SSF110296">
    <property type="entry name" value="Oligoxyloglucan reducing end-specific cellobiohydrolase"/>
    <property type="match status" value="1"/>
</dbReference>
<feature type="compositionally biased region" description="Low complexity" evidence="1">
    <location>
        <begin position="284"/>
        <end position="294"/>
    </location>
</feature>
<keyword evidence="2" id="KW-0812">Transmembrane</keyword>
<comment type="caution">
    <text evidence="3">The sequence shown here is derived from an EMBL/GenBank/DDBJ whole genome shotgun (WGS) entry which is preliminary data.</text>
</comment>
<protein>
    <recommendedName>
        <fullName evidence="5">Exo-alpha-sialidase</fullName>
    </recommendedName>
</protein>
<feature type="compositionally biased region" description="Low complexity" evidence="1">
    <location>
        <begin position="120"/>
        <end position="136"/>
    </location>
</feature>
<feature type="compositionally biased region" description="Basic and acidic residues" evidence="1">
    <location>
        <begin position="240"/>
        <end position="266"/>
    </location>
</feature>
<reference evidence="3 4" key="1">
    <citation type="journal article" date="2019" name="Int. J. Syst. Evol. Microbiol.">
        <title>The Global Catalogue of Microorganisms (GCM) 10K type strain sequencing project: providing services to taxonomists for standard genome sequencing and annotation.</title>
        <authorList>
            <consortium name="The Broad Institute Genomics Platform"/>
            <consortium name="The Broad Institute Genome Sequencing Center for Infectious Disease"/>
            <person name="Wu L."/>
            <person name="Ma J."/>
        </authorList>
    </citation>
    <scope>NUCLEOTIDE SEQUENCE [LARGE SCALE GENOMIC DNA]</scope>
    <source>
        <strain evidence="3 4">JCM 16114</strain>
    </source>
</reference>
<dbReference type="Proteomes" id="UP001499843">
    <property type="component" value="Unassembled WGS sequence"/>
</dbReference>
<evidence type="ECO:0008006" key="5">
    <source>
        <dbReference type="Google" id="ProtNLM"/>
    </source>
</evidence>
<keyword evidence="2" id="KW-0472">Membrane</keyword>
<dbReference type="EMBL" id="BAAAQX010000014">
    <property type="protein sequence ID" value="GAA2209997.1"/>
    <property type="molecule type" value="Genomic_DNA"/>
</dbReference>
<name>A0ABN3CKJ8_9ACTN</name>
<feature type="compositionally biased region" description="Basic and acidic residues" evidence="1">
    <location>
        <begin position="148"/>
        <end position="163"/>
    </location>
</feature>
<evidence type="ECO:0000256" key="1">
    <source>
        <dbReference type="SAM" id="MobiDB-lite"/>
    </source>
</evidence>
<feature type="region of interest" description="Disordered" evidence="1">
    <location>
        <begin position="1"/>
        <end position="325"/>
    </location>
</feature>
<organism evidence="3 4">
    <name type="scientific">Nonomuraea monospora</name>
    <dbReference type="NCBI Taxonomy" id="568818"/>
    <lineage>
        <taxon>Bacteria</taxon>
        <taxon>Bacillati</taxon>
        <taxon>Actinomycetota</taxon>
        <taxon>Actinomycetes</taxon>
        <taxon>Streptosporangiales</taxon>
        <taxon>Streptosporangiaceae</taxon>
        <taxon>Nonomuraea</taxon>
    </lineage>
</organism>
<gene>
    <name evidence="3" type="ORF">GCM10009850_054560</name>
</gene>
<evidence type="ECO:0000313" key="3">
    <source>
        <dbReference type="EMBL" id="GAA2209997.1"/>
    </source>
</evidence>
<feature type="transmembrane region" description="Helical" evidence="2">
    <location>
        <begin position="330"/>
        <end position="352"/>
    </location>
</feature>
<dbReference type="SUPFAM" id="SSF50939">
    <property type="entry name" value="Sialidases"/>
    <property type="match status" value="1"/>
</dbReference>